<name>A0A3E2GXU7_SCYLI</name>
<reference evidence="2 3" key="1">
    <citation type="submission" date="2018-05" db="EMBL/GenBank/DDBJ databases">
        <title>Draft genome sequence of Scytalidium lignicola DSM 105466, a ubiquitous saprotrophic fungus.</title>
        <authorList>
            <person name="Buettner E."/>
            <person name="Gebauer A.M."/>
            <person name="Hofrichter M."/>
            <person name="Liers C."/>
            <person name="Kellner H."/>
        </authorList>
    </citation>
    <scope>NUCLEOTIDE SEQUENCE [LARGE SCALE GENOMIC DNA]</scope>
    <source>
        <strain evidence="2 3">DSM 105466</strain>
    </source>
</reference>
<organism evidence="2 3">
    <name type="scientific">Scytalidium lignicola</name>
    <name type="common">Hyphomycete</name>
    <dbReference type="NCBI Taxonomy" id="5539"/>
    <lineage>
        <taxon>Eukaryota</taxon>
        <taxon>Fungi</taxon>
        <taxon>Dikarya</taxon>
        <taxon>Ascomycota</taxon>
        <taxon>Pezizomycotina</taxon>
        <taxon>Leotiomycetes</taxon>
        <taxon>Leotiomycetes incertae sedis</taxon>
        <taxon>Scytalidium</taxon>
    </lineage>
</organism>
<sequence length="333" mass="37042">MYVEQLDPLDGPTKPHPLVFIHGLGQTGTNWLNKPDGGRGWASFFLERGYRVYIVDSTVRGRSPGFDPENEKLINLGVEQVEMRFTACAHYKRWPQAVLHTQWPGSGRMGDPIFDAYYASTVPSLGSRELQQSTLQKSGAALLDHIGRLVILFGHSQGMMPTWLIADSRPKLVHAVIALEPAGPPFQEVIFMEDFVRPYGLTTLPLTYSPPVTDPAKDIVPQTVKPTGIDQLSLPIQADNPPPRQLVNLVDTPVLLVTGEASYHAPYDWATVAYLRQAGVKKTEHLILGEHGVHGNGHMIFIEKNSDEIASLIEEWFHKIQGQEDRHVAVSHI</sequence>
<evidence type="ECO:0000313" key="3">
    <source>
        <dbReference type="Proteomes" id="UP000258309"/>
    </source>
</evidence>
<dbReference type="STRING" id="5539.A0A3E2GXU7"/>
<dbReference type="SUPFAM" id="SSF53474">
    <property type="entry name" value="alpha/beta-Hydrolases"/>
    <property type="match status" value="1"/>
</dbReference>
<protein>
    <recommendedName>
        <fullName evidence="1">AB hydrolase-1 domain-containing protein</fullName>
    </recommendedName>
</protein>
<dbReference type="Proteomes" id="UP000258309">
    <property type="component" value="Unassembled WGS sequence"/>
</dbReference>
<feature type="domain" description="AB hydrolase-1" evidence="1">
    <location>
        <begin position="18"/>
        <end position="311"/>
    </location>
</feature>
<dbReference type="InterPro" id="IPR050228">
    <property type="entry name" value="Carboxylesterase_BioH"/>
</dbReference>
<dbReference type="PANTHER" id="PTHR43194:SF4">
    <property type="entry name" value="AB HYDROLASE-1 DOMAIN-CONTAINING PROTEIN"/>
    <property type="match status" value="1"/>
</dbReference>
<dbReference type="Pfam" id="PF12697">
    <property type="entry name" value="Abhydrolase_6"/>
    <property type="match status" value="1"/>
</dbReference>
<evidence type="ECO:0000259" key="1">
    <source>
        <dbReference type="Pfam" id="PF12697"/>
    </source>
</evidence>
<dbReference type="InterPro" id="IPR029058">
    <property type="entry name" value="AB_hydrolase_fold"/>
</dbReference>
<feature type="non-terminal residue" evidence="2">
    <location>
        <position position="1"/>
    </location>
</feature>
<accession>A0A3E2GXU7</accession>
<proteinExistence type="predicted"/>
<dbReference type="PANTHER" id="PTHR43194">
    <property type="entry name" value="HYDROLASE ALPHA/BETA FOLD FAMILY"/>
    <property type="match status" value="1"/>
</dbReference>
<dbReference type="OrthoDB" id="3436671at2759"/>
<gene>
    <name evidence="2" type="ORF">B7463_g10523</name>
</gene>
<comment type="caution">
    <text evidence="2">The sequence shown here is derived from an EMBL/GenBank/DDBJ whole genome shotgun (WGS) entry which is preliminary data.</text>
</comment>
<dbReference type="InterPro" id="IPR000073">
    <property type="entry name" value="AB_hydrolase_1"/>
</dbReference>
<dbReference type="Gene3D" id="3.40.50.1820">
    <property type="entry name" value="alpha/beta hydrolase"/>
    <property type="match status" value="1"/>
</dbReference>
<dbReference type="OMA" id="IEHGYEC"/>
<keyword evidence="3" id="KW-1185">Reference proteome</keyword>
<evidence type="ECO:0000313" key="2">
    <source>
        <dbReference type="EMBL" id="RFU25822.1"/>
    </source>
</evidence>
<dbReference type="EMBL" id="NCSJ02000302">
    <property type="protein sequence ID" value="RFU25822.1"/>
    <property type="molecule type" value="Genomic_DNA"/>
</dbReference>
<feature type="non-terminal residue" evidence="2">
    <location>
        <position position="333"/>
    </location>
</feature>
<dbReference type="CDD" id="cd12809">
    <property type="entry name" value="Esterase_713_like-2"/>
    <property type="match status" value="1"/>
</dbReference>
<dbReference type="AlphaFoldDB" id="A0A3E2GXU7"/>